<evidence type="ECO:0000256" key="8">
    <source>
        <dbReference type="RuleBase" id="RU003878"/>
    </source>
</evidence>
<dbReference type="GO" id="GO:0003729">
    <property type="term" value="F:mRNA binding"/>
    <property type="evidence" value="ECO:0007669"/>
    <property type="project" value="TreeGrafter"/>
</dbReference>
<dbReference type="InterPro" id="IPR005822">
    <property type="entry name" value="Ribosomal_uL13"/>
</dbReference>
<dbReference type="GeneID" id="98064042"/>
<dbReference type="AlphaFoldDB" id="A0A0W0S2H3"/>
<evidence type="ECO:0000256" key="1">
    <source>
        <dbReference type="ARBA" id="ARBA00006227"/>
    </source>
</evidence>
<dbReference type="Pfam" id="PF00572">
    <property type="entry name" value="Ribosomal_L13"/>
    <property type="match status" value="1"/>
</dbReference>
<dbReference type="InterPro" id="IPR036899">
    <property type="entry name" value="Ribosomal_uL13_sf"/>
</dbReference>
<dbReference type="GO" id="GO:0022625">
    <property type="term" value="C:cytosolic large ribosomal subunit"/>
    <property type="evidence" value="ECO:0007669"/>
    <property type="project" value="TreeGrafter"/>
</dbReference>
<dbReference type="PROSITE" id="PS00783">
    <property type="entry name" value="RIBOSOMAL_L13"/>
    <property type="match status" value="1"/>
</dbReference>
<evidence type="ECO:0000313" key="10">
    <source>
        <dbReference type="Proteomes" id="UP000054695"/>
    </source>
</evidence>
<sequence length="144" mass="16546">MKTFSAKSHEVKRDWLVVDASDKVLGRLATEIARRLRGKHKAEYTPHVDTGDYIIVTNAEKVIVTGRKFTNKMYYRHTGYPGGIKSDSFEKLQARNPVRIIELAVKGMLPKNPLGREMYRKLKVYVGNEHPHTAQQPKQLDIEE</sequence>
<dbReference type="GO" id="GO:0017148">
    <property type="term" value="P:negative regulation of translation"/>
    <property type="evidence" value="ECO:0007669"/>
    <property type="project" value="TreeGrafter"/>
</dbReference>
<dbReference type="PANTHER" id="PTHR11545">
    <property type="entry name" value="RIBOSOMAL PROTEIN L13"/>
    <property type="match status" value="1"/>
</dbReference>
<accession>A0A0W0S2H3</accession>
<keyword evidence="10" id="KW-1185">Reference proteome</keyword>
<dbReference type="GO" id="GO:0006412">
    <property type="term" value="P:translation"/>
    <property type="evidence" value="ECO:0007669"/>
    <property type="project" value="UniProtKB-UniRule"/>
</dbReference>
<organism evidence="9 10">
    <name type="scientific">Legionella bozemanae</name>
    <name type="common">Fluoribacter bozemanae</name>
    <dbReference type="NCBI Taxonomy" id="447"/>
    <lineage>
        <taxon>Bacteria</taxon>
        <taxon>Pseudomonadati</taxon>
        <taxon>Pseudomonadota</taxon>
        <taxon>Gammaproteobacteria</taxon>
        <taxon>Legionellales</taxon>
        <taxon>Legionellaceae</taxon>
        <taxon>Legionella</taxon>
    </lineage>
</organism>
<keyword evidence="4 6" id="KW-0687">Ribonucleoprotein</keyword>
<evidence type="ECO:0000256" key="5">
    <source>
        <dbReference type="ARBA" id="ARBA00035201"/>
    </source>
</evidence>
<dbReference type="SUPFAM" id="SSF52161">
    <property type="entry name" value="Ribosomal protein L13"/>
    <property type="match status" value="1"/>
</dbReference>
<dbReference type="PIRSF" id="PIRSF002181">
    <property type="entry name" value="Ribosomal_L13"/>
    <property type="match status" value="1"/>
</dbReference>
<dbReference type="HAMAP" id="MF_01366">
    <property type="entry name" value="Ribosomal_uL13"/>
    <property type="match status" value="1"/>
</dbReference>
<dbReference type="PANTHER" id="PTHR11545:SF2">
    <property type="entry name" value="LARGE RIBOSOMAL SUBUNIT PROTEIN UL13M"/>
    <property type="match status" value="1"/>
</dbReference>
<dbReference type="Proteomes" id="UP000054695">
    <property type="component" value="Unassembled WGS sequence"/>
</dbReference>
<dbReference type="FunFam" id="3.90.1180.10:FF:000001">
    <property type="entry name" value="50S ribosomal protein L13"/>
    <property type="match status" value="1"/>
</dbReference>
<dbReference type="InterPro" id="IPR005823">
    <property type="entry name" value="Ribosomal_uL13_bac-type"/>
</dbReference>
<comment type="function">
    <text evidence="6 8">This protein is one of the early assembly proteins of the 50S ribosomal subunit, although it is not seen to bind rRNA by itself. It is important during the early stages of 50S assembly.</text>
</comment>
<comment type="subunit">
    <text evidence="2 6">Part of the 50S ribosomal subunit.</text>
</comment>
<dbReference type="NCBIfam" id="TIGR01066">
    <property type="entry name" value="rplM_bact"/>
    <property type="match status" value="1"/>
</dbReference>
<name>A0A0W0S2H3_LEGBO</name>
<reference evidence="9 10" key="1">
    <citation type="submission" date="2015-11" db="EMBL/GenBank/DDBJ databases">
        <title>Genomic analysis of 38 Legionella species identifies large and diverse effector repertoires.</title>
        <authorList>
            <person name="Burstein D."/>
            <person name="Amaro F."/>
            <person name="Zusman T."/>
            <person name="Lifshitz Z."/>
            <person name="Cohen O."/>
            <person name="Gilbert J.A."/>
            <person name="Pupko T."/>
            <person name="Shuman H.A."/>
            <person name="Segal G."/>
        </authorList>
    </citation>
    <scope>NUCLEOTIDE SEQUENCE [LARGE SCALE GENOMIC DNA]</scope>
    <source>
        <strain evidence="9 10">WIGA</strain>
    </source>
</reference>
<keyword evidence="3 6" id="KW-0689">Ribosomal protein</keyword>
<dbReference type="PATRIC" id="fig|447.4.peg.309"/>
<dbReference type="Gene3D" id="3.90.1180.10">
    <property type="entry name" value="Ribosomal protein L13"/>
    <property type="match status" value="1"/>
</dbReference>
<evidence type="ECO:0000313" key="9">
    <source>
        <dbReference type="EMBL" id="KTC77332.1"/>
    </source>
</evidence>
<evidence type="ECO:0000256" key="7">
    <source>
        <dbReference type="RuleBase" id="RU003877"/>
    </source>
</evidence>
<dbReference type="RefSeq" id="WP_019234606.1">
    <property type="nucleotide sequence ID" value="NZ_CAAAIY010000003.1"/>
</dbReference>
<dbReference type="InterPro" id="IPR023563">
    <property type="entry name" value="Ribosomal_uL13_CS"/>
</dbReference>
<protein>
    <recommendedName>
        <fullName evidence="5 6">Large ribosomal subunit protein uL13</fullName>
    </recommendedName>
</protein>
<evidence type="ECO:0000256" key="2">
    <source>
        <dbReference type="ARBA" id="ARBA00011838"/>
    </source>
</evidence>
<comment type="similarity">
    <text evidence="1 6 7">Belongs to the universal ribosomal protein uL13 family.</text>
</comment>
<evidence type="ECO:0000256" key="3">
    <source>
        <dbReference type="ARBA" id="ARBA00022980"/>
    </source>
</evidence>
<dbReference type="CDD" id="cd00392">
    <property type="entry name" value="Ribosomal_L13"/>
    <property type="match status" value="1"/>
</dbReference>
<dbReference type="STRING" id="447.Lboz_0285"/>
<evidence type="ECO:0000256" key="6">
    <source>
        <dbReference type="HAMAP-Rule" id="MF_01366"/>
    </source>
</evidence>
<comment type="caution">
    <text evidence="9">The sequence shown here is derived from an EMBL/GenBank/DDBJ whole genome shotgun (WGS) entry which is preliminary data.</text>
</comment>
<proteinExistence type="inferred from homology"/>
<evidence type="ECO:0000256" key="4">
    <source>
        <dbReference type="ARBA" id="ARBA00023274"/>
    </source>
</evidence>
<dbReference type="OrthoDB" id="9801330at2"/>
<dbReference type="GO" id="GO:0003735">
    <property type="term" value="F:structural constituent of ribosome"/>
    <property type="evidence" value="ECO:0007669"/>
    <property type="project" value="InterPro"/>
</dbReference>
<gene>
    <name evidence="6 8 9" type="primary">rplM</name>
    <name evidence="9" type="ORF">Lboz_0285</name>
</gene>
<dbReference type="EMBL" id="LNXU01000002">
    <property type="protein sequence ID" value="KTC77332.1"/>
    <property type="molecule type" value="Genomic_DNA"/>
</dbReference>